<evidence type="ECO:0000313" key="2">
    <source>
        <dbReference type="Proteomes" id="UP001419268"/>
    </source>
</evidence>
<protein>
    <submittedName>
        <fullName evidence="1">Uncharacterized protein</fullName>
    </submittedName>
</protein>
<organism evidence="1 2">
    <name type="scientific">Stephania cephalantha</name>
    <dbReference type="NCBI Taxonomy" id="152367"/>
    <lineage>
        <taxon>Eukaryota</taxon>
        <taxon>Viridiplantae</taxon>
        <taxon>Streptophyta</taxon>
        <taxon>Embryophyta</taxon>
        <taxon>Tracheophyta</taxon>
        <taxon>Spermatophyta</taxon>
        <taxon>Magnoliopsida</taxon>
        <taxon>Ranunculales</taxon>
        <taxon>Menispermaceae</taxon>
        <taxon>Menispermoideae</taxon>
        <taxon>Cissampelideae</taxon>
        <taxon>Stephania</taxon>
    </lineage>
</organism>
<accession>A0AAP0KT63</accession>
<proteinExistence type="predicted"/>
<comment type="caution">
    <text evidence="1">The sequence shown here is derived from an EMBL/GenBank/DDBJ whole genome shotgun (WGS) entry which is preliminary data.</text>
</comment>
<name>A0AAP0KT63_9MAGN</name>
<keyword evidence="2" id="KW-1185">Reference proteome</keyword>
<dbReference type="AlphaFoldDB" id="A0AAP0KT63"/>
<gene>
    <name evidence="1" type="ORF">Scep_003821</name>
</gene>
<dbReference type="EMBL" id="JBBNAG010000002">
    <property type="protein sequence ID" value="KAK9157247.1"/>
    <property type="molecule type" value="Genomic_DNA"/>
</dbReference>
<reference evidence="1 2" key="1">
    <citation type="submission" date="2024-01" db="EMBL/GenBank/DDBJ databases">
        <title>Genome assemblies of Stephania.</title>
        <authorList>
            <person name="Yang L."/>
        </authorList>
    </citation>
    <scope>NUCLEOTIDE SEQUENCE [LARGE SCALE GENOMIC DNA]</scope>
    <source>
        <strain evidence="1">JXDWG</strain>
        <tissue evidence="1">Leaf</tissue>
    </source>
</reference>
<dbReference type="Proteomes" id="UP001419268">
    <property type="component" value="Unassembled WGS sequence"/>
</dbReference>
<sequence length="81" mass="9120">MIICGQAYRHKDLYEPSLRIRWGSFDCEESSPLANRAASTDDYTTIFYFPASMAVKGGSRPPTFPTTELEYVDAARVHELA</sequence>
<evidence type="ECO:0000313" key="1">
    <source>
        <dbReference type="EMBL" id="KAK9157247.1"/>
    </source>
</evidence>